<evidence type="ECO:0000256" key="1">
    <source>
        <dbReference type="SAM" id="SignalP"/>
    </source>
</evidence>
<keyword evidence="1" id="KW-0732">Signal</keyword>
<reference evidence="2 3" key="1">
    <citation type="submission" date="2019-10" db="EMBL/GenBank/DDBJ databases">
        <authorList>
            <person name="Palmer J.M."/>
        </authorList>
    </citation>
    <scope>NUCLEOTIDE SEQUENCE [LARGE SCALE GENOMIC DNA]</scope>
    <source>
        <strain evidence="2 3">TWF694</strain>
    </source>
</reference>
<evidence type="ECO:0000313" key="2">
    <source>
        <dbReference type="EMBL" id="KAK6535399.1"/>
    </source>
</evidence>
<name>A0AAV9X4X9_9PEZI</name>
<gene>
    <name evidence="2" type="ORF">TWF694_001860</name>
</gene>
<accession>A0AAV9X4X9</accession>
<keyword evidence="3" id="KW-1185">Reference proteome</keyword>
<sequence length="184" mass="20544">MFFSSLISTTAIIGLLHSTAYAVVLPSQSPATPLLKREWPDAAEVVLEGIKGTLDAKIYDDWKIQVWTMTANLGYRLEFIGHQLIDGNAVVPYPHRDEVTHMVDFDYIYKIWTCIQNKEHSDLAFCIDETACCLGVDKACARLNINFCDYICSYNKDTAVLTMADHTHTGVLPPIITGGPQRTC</sequence>
<organism evidence="2 3">
    <name type="scientific">Orbilia ellipsospora</name>
    <dbReference type="NCBI Taxonomy" id="2528407"/>
    <lineage>
        <taxon>Eukaryota</taxon>
        <taxon>Fungi</taxon>
        <taxon>Dikarya</taxon>
        <taxon>Ascomycota</taxon>
        <taxon>Pezizomycotina</taxon>
        <taxon>Orbiliomycetes</taxon>
        <taxon>Orbiliales</taxon>
        <taxon>Orbiliaceae</taxon>
        <taxon>Orbilia</taxon>
    </lineage>
</organism>
<protein>
    <submittedName>
        <fullName evidence="2">Uncharacterized protein</fullName>
    </submittedName>
</protein>
<comment type="caution">
    <text evidence="2">The sequence shown here is derived from an EMBL/GenBank/DDBJ whole genome shotgun (WGS) entry which is preliminary data.</text>
</comment>
<feature type="signal peptide" evidence="1">
    <location>
        <begin position="1"/>
        <end position="22"/>
    </location>
</feature>
<dbReference type="AlphaFoldDB" id="A0AAV9X4X9"/>
<proteinExistence type="predicted"/>
<feature type="chain" id="PRO_5043833048" evidence="1">
    <location>
        <begin position="23"/>
        <end position="184"/>
    </location>
</feature>
<dbReference type="EMBL" id="JAVHJO010000010">
    <property type="protein sequence ID" value="KAK6535399.1"/>
    <property type="molecule type" value="Genomic_DNA"/>
</dbReference>
<dbReference type="Proteomes" id="UP001365542">
    <property type="component" value="Unassembled WGS sequence"/>
</dbReference>
<evidence type="ECO:0000313" key="3">
    <source>
        <dbReference type="Proteomes" id="UP001365542"/>
    </source>
</evidence>